<gene>
    <name evidence="1" type="ORF">CapoNPV_036</name>
</gene>
<evidence type="ECO:0000313" key="2">
    <source>
        <dbReference type="Proteomes" id="UP000203996"/>
    </source>
</evidence>
<keyword evidence="2" id="KW-1185">Reference proteome</keyword>
<evidence type="ECO:0000313" key="1">
    <source>
        <dbReference type="EMBL" id="ANF29684.1"/>
    </source>
</evidence>
<proteinExistence type="predicted"/>
<dbReference type="Pfam" id="PF10860">
    <property type="entry name" value="DUF2661"/>
    <property type="match status" value="1"/>
</dbReference>
<dbReference type="Proteomes" id="UP000203996">
    <property type="component" value="Segment"/>
</dbReference>
<dbReference type="GeneID" id="27924260"/>
<dbReference type="OrthoDB" id="14008at10239"/>
<dbReference type="EMBL" id="KU565883">
    <property type="protein sequence ID" value="ANF29684.1"/>
    <property type="molecule type" value="Genomic_DNA"/>
</dbReference>
<organism evidence="1 2">
    <name type="scientific">Catopsilia pomona nucleopolyhedrovirus</name>
    <dbReference type="NCBI Taxonomy" id="1850906"/>
    <lineage>
        <taxon>Viruses</taxon>
        <taxon>Viruses incertae sedis</taxon>
        <taxon>Naldaviricetes</taxon>
        <taxon>Lefavirales</taxon>
        <taxon>Baculoviridae</taxon>
        <taxon>Alphabaculovirus</taxon>
        <taxon>Alphabaculovirus capomonae</taxon>
    </lineage>
</organism>
<sequence length="378" mass="45512">MYMQQMYLPKIWPVPTMYKNLHKRFALLFVWHHDNQFVCNTHTFPFWHNIQYHSREFDCILVHCIENDNGDNNKRVQTLAFENIISIDFKQNYRKAYNDCIKKTKRRACKIDWMKLIIMLDPQSLNVPYEYLLLMDMDCVVQSIDWRALFTRNYCYEPFYDSSVDVLYATKRNDCANFDSYLENYATLIRTKQVLKHESYLNLHRANVLADTGDYNSSLFKQYIKMICNIYFDVYNYKIPQLYKDLTLTPCVSLSFRRGGSWKIKRLDWPRYDYVYNYNVKPSFFETNLCRQLYALILTSSNVTDDVYAAIENLKRLNYDFSSKFEWSNSLQCYVNVYGVLCDRYCRFDVSNHTYLLPLKMYNSNNDDDDDHVNDNNE</sequence>
<dbReference type="KEGG" id="vg:27924260"/>
<dbReference type="RefSeq" id="YP_009255293.1">
    <property type="nucleotide sequence ID" value="NC_030240.1"/>
</dbReference>
<accession>A0A172WZB3</accession>
<name>A0A172WZB3_9ABAC</name>
<protein>
    <submittedName>
        <fullName evidence="1">ORF_36</fullName>
    </submittedName>
</protein>
<reference evidence="1 2" key="1">
    <citation type="journal article" date="2016" name="PLoS ONE">
        <title>Genome Sequencing and Analysis of Catopsilia pomona nucleopolyhedrovirus: A Distinct Species in Group I Alphabaculovirus.</title>
        <authorList>
            <person name="Wang J."/>
            <person name="Zhu Z."/>
            <person name="Zhang L."/>
            <person name="Hou D."/>
            <person name="Wang M."/>
            <person name="Arif B."/>
            <person name="Kou Z."/>
            <person name="Wang H."/>
            <person name="Deng F."/>
            <person name="Hu Z."/>
        </authorList>
    </citation>
    <scope>NUCLEOTIDE SEQUENCE [LARGE SCALE GENOMIC DNA]</scope>
    <source>
        <strain evidence="1">416</strain>
    </source>
</reference>
<dbReference type="InterPro" id="IPR020387">
    <property type="entry name" value="AcMNPV_Orf112"/>
</dbReference>